<comment type="similarity">
    <text evidence="1">Belongs to the sel-1 family.</text>
</comment>
<proteinExistence type="inferred from homology"/>
<comment type="caution">
    <text evidence="4">The sequence shown here is derived from an EMBL/GenBank/DDBJ whole genome shotgun (WGS) entry which is preliminary data.</text>
</comment>
<dbReference type="Pfam" id="PF08238">
    <property type="entry name" value="Sel1"/>
    <property type="match status" value="14"/>
</dbReference>
<dbReference type="InterPro" id="IPR006597">
    <property type="entry name" value="Sel1-like"/>
</dbReference>
<dbReference type="SMART" id="SM00028">
    <property type="entry name" value="TPR"/>
    <property type="match status" value="7"/>
</dbReference>
<dbReference type="PROSITE" id="PS50011">
    <property type="entry name" value="PROTEIN_KINASE_DOM"/>
    <property type="match status" value="1"/>
</dbReference>
<dbReference type="EMBL" id="JAPFFF010000008">
    <property type="protein sequence ID" value="KAK8883474.1"/>
    <property type="molecule type" value="Genomic_DNA"/>
</dbReference>
<sequence length="1434" mass="168524">MSSSYFQDIPKQYKSLIDQIEDQFMLNIYNKVTFMYFNSKAIEDSGITTDFIEMYLTKYLKIYKFITYCLSDISDYIRFSPKNYYHTKNKNTNASINVIDWIICVEGQCIIIEKLHFSSILKIIENLQKEKVSMINVSDDDYIKYFKKNINELEAEEEVRNFCSKFGKLIKNNPFVKCTIPTIISYLIRRYFYPTEYFKDPSFFHFNKSKEQCVKNKIANLLYLNEKDEMKLNQLKSKEILKEINDNQIINNNVTEKQDFKEDDFIILRTIYSTTKTIYYLVLHRESFYVFLMKKITQKNEREIDFCKNYSHRCLVKFYGFLKKEDDITGFIYEYMCNNSLSYIINKKMKNDHFFSLTTINRIFQAIEYLHSNSLIHRDINATNILFDHDYVAYLSDFETIRPPIEDRSDSTQEMYTANIGSYVYASPEQIEGDFISYPTDIYSFGSIMHLILENKEIKFQKNGEIPLFKNASDNLQNLIKNCVKSEPKERLSTTEIKTFIINEINSFHHFEHYLINLTQFMKNSQIINFVFENILLQYNYNEQLNACFNNTFNFQFLFQKKFQENESSFLFELGNLYKFGIGVEKNYTKAIEFYEMSSKLQNSLAMFNLGNMYQCGYGVEVDYLKAKGYYELSGQLKNSKALLALGRLYFEGRGVDQDYPKARYYYELSSELNNSTALLNLGLLYYHGISVEQNYLKAIEYIEKSAQLNNSNALYHLGSMYENGEGVEQDYLKAKEYYELAGKQNNSEALFNLGLFYFNGSGVEQDFQKGIKYLELSSNLNNIDAIYNLGLIYYKGIGVDQDYLKAKKYFEIMAQQQNPLAYFILGNLYKDEKDYLKAKEYYELSAKQDNSDAFLNLASLYSDGLGVKRDYLKAKEYLEKAAKLDNSNALVNLGIFYKEGFGVQKDYSRARYYFDLASKQDNSYGFLNLGDLYFDGVGVEQNYFQAKHYYEIAAKKENSEALFNLGNIYEKGLGVKPDYLKAKDYYELAALNGNDSKSYFNLGIFYFNGLGVEQDYNKSINFIKQSAEQDNTKALFFLAELYSNGDIFEVNIQKAIEYFQRCIEICDENSKTCNKSENTISSTLNFNKYRYRSNSDLGLIYLIVLNDVEKSVEFIKEAGLNEYPFGQNNFGLLNLFYLNHLGNAEYMFQRAAKHKFSIAEFNLGRLKEKVGKIEESIQFFIDASDHEDEPLIFHNIQHYDKRLEISKTFIISFTNLKLVHYFLQKSDLTEAKKYFIRAFSKLIQNTEDLTYSFKYKFVNDGKNNHSSYLKFFFLNFPLFNLRKQPNINSILNQIEKELNQTFSNDEIIIESETPSKNFIEKIELLDFAIKENVNEKMKLNKRIVIQNETKSPQKELVFDNPNDFFEFRTQNKEFKNNFIKEINDLIQLIDSILYTPPYSILFGRILIEKEDAIKESNSSINNIDDSFYNGLQI</sequence>
<dbReference type="PANTHER" id="PTHR11102:SF147">
    <property type="entry name" value="SEL1L ADAPTOR SUBUNIT OF ERAD E3 UBIQUITIN LIGASE"/>
    <property type="match status" value="1"/>
</dbReference>
<organism evidence="4 5">
    <name type="scientific">Tritrichomonas musculus</name>
    <dbReference type="NCBI Taxonomy" id="1915356"/>
    <lineage>
        <taxon>Eukaryota</taxon>
        <taxon>Metamonada</taxon>
        <taxon>Parabasalia</taxon>
        <taxon>Tritrichomonadida</taxon>
        <taxon>Tritrichomonadidae</taxon>
        <taxon>Tritrichomonas</taxon>
    </lineage>
</organism>
<evidence type="ECO:0000313" key="4">
    <source>
        <dbReference type="EMBL" id="KAK8883474.1"/>
    </source>
</evidence>
<dbReference type="SMART" id="SM00671">
    <property type="entry name" value="SEL1"/>
    <property type="match status" value="14"/>
</dbReference>
<dbReference type="InterPro" id="IPR000719">
    <property type="entry name" value="Prot_kinase_dom"/>
</dbReference>
<dbReference type="Pfam" id="PF00069">
    <property type="entry name" value="Pkinase"/>
    <property type="match status" value="1"/>
</dbReference>
<evidence type="ECO:0000259" key="3">
    <source>
        <dbReference type="PROSITE" id="PS50011"/>
    </source>
</evidence>
<dbReference type="InterPro" id="IPR050767">
    <property type="entry name" value="Sel1_AlgK"/>
</dbReference>
<dbReference type="Gene3D" id="1.10.510.10">
    <property type="entry name" value="Transferase(Phosphotransferase) domain 1"/>
    <property type="match status" value="1"/>
</dbReference>
<dbReference type="SUPFAM" id="SSF81901">
    <property type="entry name" value="HCP-like"/>
    <property type="match status" value="4"/>
</dbReference>
<feature type="repeat" description="TPR" evidence="2">
    <location>
        <begin position="820"/>
        <end position="853"/>
    </location>
</feature>
<dbReference type="InterPro" id="IPR011990">
    <property type="entry name" value="TPR-like_helical_dom_sf"/>
</dbReference>
<dbReference type="PANTHER" id="PTHR11102">
    <property type="entry name" value="SEL-1-LIKE PROTEIN"/>
    <property type="match status" value="1"/>
</dbReference>
<dbReference type="InterPro" id="IPR011009">
    <property type="entry name" value="Kinase-like_dom_sf"/>
</dbReference>
<gene>
    <name evidence="4" type="ORF">M9Y10_042566</name>
</gene>
<dbReference type="Proteomes" id="UP001470230">
    <property type="component" value="Unassembled WGS sequence"/>
</dbReference>
<accession>A0ABR2JX77</accession>
<dbReference type="Gene3D" id="1.25.40.10">
    <property type="entry name" value="Tetratricopeptide repeat domain"/>
    <property type="match status" value="3"/>
</dbReference>
<keyword evidence="5" id="KW-1185">Reference proteome</keyword>
<name>A0ABR2JX77_9EUKA</name>
<evidence type="ECO:0000256" key="2">
    <source>
        <dbReference type="PROSITE-ProRule" id="PRU00339"/>
    </source>
</evidence>
<protein>
    <recommendedName>
        <fullName evidence="3">Protein kinase domain-containing protein</fullName>
    </recommendedName>
</protein>
<reference evidence="4 5" key="1">
    <citation type="submission" date="2024-04" db="EMBL/GenBank/DDBJ databases">
        <title>Tritrichomonas musculus Genome.</title>
        <authorList>
            <person name="Alves-Ferreira E."/>
            <person name="Grigg M."/>
            <person name="Lorenzi H."/>
            <person name="Galac M."/>
        </authorList>
    </citation>
    <scope>NUCLEOTIDE SEQUENCE [LARGE SCALE GENOMIC DNA]</scope>
    <source>
        <strain evidence="4 5">EAF2021</strain>
    </source>
</reference>
<dbReference type="InterPro" id="IPR019734">
    <property type="entry name" value="TPR_rpt"/>
</dbReference>
<dbReference type="PROSITE" id="PS50005">
    <property type="entry name" value="TPR"/>
    <property type="match status" value="1"/>
</dbReference>
<evidence type="ECO:0000256" key="1">
    <source>
        <dbReference type="ARBA" id="ARBA00038101"/>
    </source>
</evidence>
<dbReference type="SUPFAM" id="SSF56112">
    <property type="entry name" value="Protein kinase-like (PK-like)"/>
    <property type="match status" value="1"/>
</dbReference>
<feature type="domain" description="Protein kinase" evidence="3">
    <location>
        <begin position="265"/>
        <end position="501"/>
    </location>
</feature>
<keyword evidence="2" id="KW-0802">TPR repeat</keyword>
<evidence type="ECO:0000313" key="5">
    <source>
        <dbReference type="Proteomes" id="UP001470230"/>
    </source>
</evidence>